<dbReference type="InterPro" id="IPR016155">
    <property type="entry name" value="Mopterin_synth/thiamin_S_b"/>
</dbReference>
<dbReference type="Gene3D" id="3.10.20.30">
    <property type="match status" value="1"/>
</dbReference>
<evidence type="ECO:0000256" key="1">
    <source>
        <dbReference type="ARBA" id="ARBA00022741"/>
    </source>
</evidence>
<comment type="caution">
    <text evidence="4">The sequence shown here is derived from an EMBL/GenBank/DDBJ whole genome shotgun (WGS) entry which is preliminary data.</text>
</comment>
<dbReference type="InterPro" id="IPR044672">
    <property type="entry name" value="MOCS2A"/>
</dbReference>
<evidence type="ECO:0000256" key="3">
    <source>
        <dbReference type="ARBA" id="ARBA00024247"/>
    </source>
</evidence>
<dbReference type="PANTHER" id="PTHR33359:SF1">
    <property type="entry name" value="MOLYBDOPTERIN SYNTHASE SULFUR CARRIER SUBUNIT"/>
    <property type="match status" value="1"/>
</dbReference>
<dbReference type="InterPro" id="IPR003749">
    <property type="entry name" value="ThiS/MoaD-like"/>
</dbReference>
<reference evidence="4 5" key="1">
    <citation type="submission" date="2020-07" db="EMBL/GenBank/DDBJ databases">
        <title>Halophilic bacteria isolated from french cheeses.</title>
        <authorList>
            <person name="Kothe C.I."/>
            <person name="Farah-Kraiem B."/>
            <person name="Renault P."/>
            <person name="Dridi B."/>
        </authorList>
    </citation>
    <scope>NUCLEOTIDE SEQUENCE [LARGE SCALE GENOMIC DNA]</scope>
    <source>
        <strain evidence="4 5">FME14</strain>
    </source>
</reference>
<dbReference type="NCBIfam" id="TIGR01682">
    <property type="entry name" value="moaD"/>
    <property type="match status" value="1"/>
</dbReference>
<dbReference type="Proteomes" id="UP000707245">
    <property type="component" value="Unassembled WGS sequence"/>
</dbReference>
<dbReference type="EMBL" id="RRZA01000040">
    <property type="protein sequence ID" value="MBE0458426.1"/>
    <property type="molecule type" value="Genomic_DNA"/>
</dbReference>
<sequence>MVTGNDAEQVKLLFFGQLKERLQCANYTIAIKQPLSIKQLKSHLISLQPSWQAALNNDLLIAAVNQQIAQQQAIVKGGDEVAFFPPVTGG</sequence>
<name>A0ABR9FNL6_9GAMM</name>
<dbReference type="Pfam" id="PF02597">
    <property type="entry name" value="ThiS"/>
    <property type="match status" value="1"/>
</dbReference>
<dbReference type="SUPFAM" id="SSF54285">
    <property type="entry name" value="MoaD/ThiS"/>
    <property type="match status" value="1"/>
</dbReference>
<evidence type="ECO:0000256" key="2">
    <source>
        <dbReference type="ARBA" id="ARBA00024200"/>
    </source>
</evidence>
<organism evidence="4 5">
    <name type="scientific">Pseudoalteromonas prydzensis</name>
    <dbReference type="NCBI Taxonomy" id="182141"/>
    <lineage>
        <taxon>Bacteria</taxon>
        <taxon>Pseudomonadati</taxon>
        <taxon>Pseudomonadota</taxon>
        <taxon>Gammaproteobacteria</taxon>
        <taxon>Alteromonadales</taxon>
        <taxon>Pseudoalteromonadaceae</taxon>
        <taxon>Pseudoalteromonas</taxon>
    </lineage>
</organism>
<proteinExistence type="inferred from homology"/>
<keyword evidence="5" id="KW-1185">Reference proteome</keyword>
<dbReference type="RefSeq" id="WP_192542121.1">
    <property type="nucleotide sequence ID" value="NZ_JBQELX010000024.1"/>
</dbReference>
<keyword evidence="1" id="KW-0547">Nucleotide-binding</keyword>
<protein>
    <recommendedName>
        <fullName evidence="3">Molybdopterin synthase sulfur carrier subunit</fullName>
    </recommendedName>
</protein>
<gene>
    <name evidence="4" type="primary">moaD</name>
    <name evidence="4" type="ORF">EI167_13400</name>
</gene>
<dbReference type="InterPro" id="IPR012675">
    <property type="entry name" value="Beta-grasp_dom_sf"/>
</dbReference>
<evidence type="ECO:0000313" key="5">
    <source>
        <dbReference type="Proteomes" id="UP000707245"/>
    </source>
</evidence>
<comment type="similarity">
    <text evidence="2">Belongs to the MoaD family.</text>
</comment>
<dbReference type="CDD" id="cd00754">
    <property type="entry name" value="Ubl_MoaD"/>
    <property type="match status" value="1"/>
</dbReference>
<dbReference type="PANTHER" id="PTHR33359">
    <property type="entry name" value="MOLYBDOPTERIN SYNTHASE SULFUR CARRIER SUBUNIT"/>
    <property type="match status" value="1"/>
</dbReference>
<evidence type="ECO:0000313" key="4">
    <source>
        <dbReference type="EMBL" id="MBE0458426.1"/>
    </source>
</evidence>
<accession>A0ABR9FNL6</accession>